<proteinExistence type="predicted"/>
<accession>A0ABW4IWZ2</accession>
<protein>
    <submittedName>
        <fullName evidence="1">Uncharacterized protein</fullName>
    </submittedName>
</protein>
<dbReference type="RefSeq" id="WP_381086927.1">
    <property type="nucleotide sequence ID" value="NZ_JBHUDX010000072.1"/>
</dbReference>
<comment type="caution">
    <text evidence="1">The sequence shown here is derived from an EMBL/GenBank/DDBJ whole genome shotgun (WGS) entry which is preliminary data.</text>
</comment>
<keyword evidence="2" id="KW-1185">Reference proteome</keyword>
<reference evidence="2" key="1">
    <citation type="journal article" date="2019" name="Int. J. Syst. Evol. Microbiol.">
        <title>The Global Catalogue of Microorganisms (GCM) 10K type strain sequencing project: providing services to taxonomists for standard genome sequencing and annotation.</title>
        <authorList>
            <consortium name="The Broad Institute Genomics Platform"/>
            <consortium name="The Broad Institute Genome Sequencing Center for Infectious Disease"/>
            <person name="Wu L."/>
            <person name="Ma J."/>
        </authorList>
    </citation>
    <scope>NUCLEOTIDE SEQUENCE [LARGE SCALE GENOMIC DNA]</scope>
    <source>
        <strain evidence="2">CGMCC 1.12470</strain>
    </source>
</reference>
<sequence length="109" mass="11757">MALVRKGSRRIVVDGTVYRWRLRGRPTYDQGLARSPCTFAVEQAGTPGATLVVTTDQPHPSNWFGREAEPVLPSDVAAVVRLALSEGWIPTAPGSAFHLDRSAGFTPSP</sequence>
<name>A0ABW4IWZ2_9ACTN</name>
<dbReference type="EMBL" id="JBHUDX010000072">
    <property type="protein sequence ID" value="MFD1661297.1"/>
    <property type="molecule type" value="Genomic_DNA"/>
</dbReference>
<gene>
    <name evidence="1" type="ORF">ACFSL4_24590</name>
</gene>
<evidence type="ECO:0000313" key="1">
    <source>
        <dbReference type="EMBL" id="MFD1661297.1"/>
    </source>
</evidence>
<evidence type="ECO:0000313" key="2">
    <source>
        <dbReference type="Proteomes" id="UP001597261"/>
    </source>
</evidence>
<dbReference type="Proteomes" id="UP001597261">
    <property type="component" value="Unassembled WGS sequence"/>
</dbReference>
<organism evidence="1 2">
    <name type="scientific">Streptomyces caeni</name>
    <dbReference type="NCBI Taxonomy" id="2307231"/>
    <lineage>
        <taxon>Bacteria</taxon>
        <taxon>Bacillati</taxon>
        <taxon>Actinomycetota</taxon>
        <taxon>Actinomycetes</taxon>
        <taxon>Kitasatosporales</taxon>
        <taxon>Streptomycetaceae</taxon>
        <taxon>Streptomyces</taxon>
    </lineage>
</organism>